<dbReference type="SMART" id="SM00382">
    <property type="entry name" value="AAA"/>
    <property type="match status" value="1"/>
</dbReference>
<dbReference type="GO" id="GO:0022857">
    <property type="term" value="F:transmembrane transporter activity"/>
    <property type="evidence" value="ECO:0007669"/>
    <property type="project" value="TreeGrafter"/>
</dbReference>
<reference evidence="5 6" key="1">
    <citation type="submission" date="2017-11" db="EMBL/GenBank/DDBJ databases">
        <title>Draft genome sequence of environmental isolate Aeromonas cavernicola sp. nov. MDC 2508.</title>
        <authorList>
            <person name="Colston S.M."/>
            <person name="Navarro A."/>
            <person name="Martinez-Murcia A.J."/>
            <person name="Graf J."/>
        </authorList>
    </citation>
    <scope>NUCLEOTIDE SEQUENCE [LARGE SCALE GENOMIC DNA]</scope>
    <source>
        <strain evidence="5 6">MDC 2508</strain>
    </source>
</reference>
<evidence type="ECO:0000313" key="5">
    <source>
        <dbReference type="EMBL" id="PJG58347.1"/>
    </source>
</evidence>
<dbReference type="EMBL" id="PGGC01000116">
    <property type="protein sequence ID" value="PJG58347.1"/>
    <property type="molecule type" value="Genomic_DNA"/>
</dbReference>
<gene>
    <name evidence="5" type="ORF">CUC53_12975</name>
</gene>
<protein>
    <submittedName>
        <fullName evidence="5">Methionine ABC transporter ATP-binding protein</fullName>
    </submittedName>
</protein>
<evidence type="ECO:0000256" key="3">
    <source>
        <dbReference type="ARBA" id="ARBA00022840"/>
    </source>
</evidence>
<dbReference type="OrthoDB" id="9802264at2"/>
<dbReference type="Proteomes" id="UP000235861">
    <property type="component" value="Unassembled WGS sequence"/>
</dbReference>
<accession>A0A2H9U2R6</accession>
<dbReference type="AlphaFoldDB" id="A0A2H9U2R6"/>
<keyword evidence="2" id="KW-0547">Nucleotide-binding</keyword>
<dbReference type="Pfam" id="PF00005">
    <property type="entry name" value="ABC_tran"/>
    <property type="match status" value="1"/>
</dbReference>
<evidence type="ECO:0000259" key="4">
    <source>
        <dbReference type="PROSITE" id="PS50893"/>
    </source>
</evidence>
<organism evidence="5 6">
    <name type="scientific">Aeromonas cavernicola</name>
    <dbReference type="NCBI Taxonomy" id="1006623"/>
    <lineage>
        <taxon>Bacteria</taxon>
        <taxon>Pseudomonadati</taxon>
        <taxon>Pseudomonadota</taxon>
        <taxon>Gammaproteobacteria</taxon>
        <taxon>Aeromonadales</taxon>
        <taxon>Aeromonadaceae</taxon>
        <taxon>Aeromonas</taxon>
    </lineage>
</organism>
<dbReference type="PANTHER" id="PTHR24220:SF611">
    <property type="entry name" value="ATP-BINDING COMPONENT OF ABC TRANSPORTER-RELATED"/>
    <property type="match status" value="1"/>
</dbReference>
<dbReference type="PROSITE" id="PS50893">
    <property type="entry name" value="ABC_TRANSPORTER_2"/>
    <property type="match status" value="1"/>
</dbReference>
<feature type="domain" description="ABC transporter" evidence="4">
    <location>
        <begin position="6"/>
        <end position="226"/>
    </location>
</feature>
<dbReference type="CDD" id="cd03255">
    <property type="entry name" value="ABC_MJ0796_LolCDE_FtsE"/>
    <property type="match status" value="1"/>
</dbReference>
<keyword evidence="1" id="KW-0813">Transport</keyword>
<dbReference type="GO" id="GO:0016887">
    <property type="term" value="F:ATP hydrolysis activity"/>
    <property type="evidence" value="ECO:0007669"/>
    <property type="project" value="InterPro"/>
</dbReference>
<dbReference type="InterPro" id="IPR003439">
    <property type="entry name" value="ABC_transporter-like_ATP-bd"/>
</dbReference>
<evidence type="ECO:0000256" key="1">
    <source>
        <dbReference type="ARBA" id="ARBA00022448"/>
    </source>
</evidence>
<name>A0A2H9U2R6_9GAMM</name>
<comment type="caution">
    <text evidence="5">The sequence shown here is derived from an EMBL/GenBank/DDBJ whole genome shotgun (WGS) entry which is preliminary data.</text>
</comment>
<keyword evidence="3 5" id="KW-0067">ATP-binding</keyword>
<dbReference type="InterPro" id="IPR015854">
    <property type="entry name" value="ABC_transpr_LolD-like"/>
</dbReference>
<dbReference type="GO" id="GO:0005886">
    <property type="term" value="C:plasma membrane"/>
    <property type="evidence" value="ECO:0007669"/>
    <property type="project" value="TreeGrafter"/>
</dbReference>
<dbReference type="InterPro" id="IPR017911">
    <property type="entry name" value="MacB-like_ATP-bd"/>
</dbReference>
<dbReference type="GO" id="GO:0005524">
    <property type="term" value="F:ATP binding"/>
    <property type="evidence" value="ECO:0007669"/>
    <property type="project" value="UniProtKB-KW"/>
</dbReference>
<keyword evidence="6" id="KW-1185">Reference proteome</keyword>
<dbReference type="InterPro" id="IPR027417">
    <property type="entry name" value="P-loop_NTPase"/>
</dbReference>
<evidence type="ECO:0000313" key="6">
    <source>
        <dbReference type="Proteomes" id="UP000235861"/>
    </source>
</evidence>
<dbReference type="PANTHER" id="PTHR24220">
    <property type="entry name" value="IMPORT ATP-BINDING PROTEIN"/>
    <property type="match status" value="1"/>
</dbReference>
<dbReference type="InterPro" id="IPR003593">
    <property type="entry name" value="AAA+_ATPase"/>
</dbReference>
<dbReference type="Gene3D" id="3.40.50.300">
    <property type="entry name" value="P-loop containing nucleotide triphosphate hydrolases"/>
    <property type="match status" value="1"/>
</dbReference>
<proteinExistence type="predicted"/>
<evidence type="ECO:0000256" key="2">
    <source>
        <dbReference type="ARBA" id="ARBA00022741"/>
    </source>
</evidence>
<dbReference type="RefSeq" id="WP_100294545.1">
    <property type="nucleotide sequence ID" value="NZ_PGGC01000116.1"/>
</dbReference>
<dbReference type="SUPFAM" id="SSF52540">
    <property type="entry name" value="P-loop containing nucleoside triphosphate hydrolases"/>
    <property type="match status" value="1"/>
</dbReference>
<sequence>MSNAVVEIRDLAFAWPGQDAVLDLPTLRIERGERVFIKGPSGCGKSTLLGLLAGIQTANHGTLEVLGQPLAQLSGRGRDHFRAANLGYIFQQFNLLPFLSVLDNVTSALTFSPAKRARLRQSPTEEARRLLAELQLPNEAWQRPVHALSIGQQQRVAAARALIGSPPLVIADEPTSALDTDNRAAFIKLLFAECERQGSTLIFVSHDPYLEPLFARVENLQQLNRRATC</sequence>